<comment type="subcellular location">
    <subcellularLocation>
        <location evidence="1">Cell membrane</location>
        <topology evidence="1">Multi-pass membrane protein</topology>
    </subcellularLocation>
</comment>
<sequence length="482" mass="53192">MSNVRSSILFSFAGKYGSKLINLVSTIFIARLLTPTEIGTFAIASSVVMILAEIRLLGAAAYLVREESIDELKIRRAYGITYLMCWGLASILIVGSGFIADFFNQRELQGVFLILAASFFLAPFISIPNAILVRNYRFKQVTIIDLVALIIQLVATLWLISFEFGFYALAWGQLVAMLTRMIFSLYFTRQIRVYAPCFRGMGEIARLGVYTSAANIVRRIHYTISDIVIGKMGTAAEVGVFSRGMGFVDFISKSVLDGVGSVAQPYMSDLKRRGNDLGQAYIKATALLCSLVWPVLVVAGFAALPAIRLLFGNQWDNAAPIASALSFWMCIKVISFFSPPLLIAVGREAVMFKRDVLLFVLLAGSLILSYPMGLTTMALTFILNGLVEVCITLLLVRVTVQVSIKACLISLFKPMLLSLGCLGASTILDYLYPFSSGSPLVIFLLLTFVMPPIWLLLSRWLKLQIYTEATKILLAAMKRIAR</sequence>
<evidence type="ECO:0000313" key="8">
    <source>
        <dbReference type="EMBL" id="EIW90356.1"/>
    </source>
</evidence>
<reference evidence="8 9" key="1">
    <citation type="journal article" date="2012" name="J. Bacteriol.">
        <title>Genome Sequence of Pectin-Degrading Alishewanella agri, Isolated from Landfill Soil.</title>
        <authorList>
            <person name="Kim J."/>
            <person name="Jung J."/>
            <person name="Sung J.S."/>
            <person name="Chun J."/>
            <person name="Park W."/>
        </authorList>
    </citation>
    <scope>NUCLEOTIDE SEQUENCE [LARGE SCALE GENOMIC DNA]</scope>
    <source>
        <strain evidence="8 9">BL06</strain>
    </source>
</reference>
<dbReference type="AlphaFoldDB" id="I8UAS8"/>
<evidence type="ECO:0000256" key="5">
    <source>
        <dbReference type="ARBA" id="ARBA00022989"/>
    </source>
</evidence>
<evidence type="ECO:0000256" key="2">
    <source>
        <dbReference type="ARBA" id="ARBA00007430"/>
    </source>
</evidence>
<feature type="transmembrane region" description="Helical" evidence="7">
    <location>
        <begin position="280"/>
        <end position="304"/>
    </location>
</feature>
<feature type="transmembrane region" description="Helical" evidence="7">
    <location>
        <begin position="324"/>
        <end position="344"/>
    </location>
</feature>
<feature type="transmembrane region" description="Helical" evidence="7">
    <location>
        <begin position="166"/>
        <end position="187"/>
    </location>
</feature>
<keyword evidence="6 7" id="KW-0472">Membrane</keyword>
<comment type="caution">
    <text evidence="8">The sequence shown here is derived from an EMBL/GenBank/DDBJ whole genome shotgun (WGS) entry which is preliminary data.</text>
</comment>
<protein>
    <submittedName>
        <fullName evidence="8">Polysaccharide biosynthesis protein</fullName>
    </submittedName>
</protein>
<feature type="transmembrane region" description="Helical" evidence="7">
    <location>
        <begin position="378"/>
        <end position="396"/>
    </location>
</feature>
<gene>
    <name evidence="8" type="ORF">AGRI_00755</name>
</gene>
<evidence type="ECO:0000313" key="9">
    <source>
        <dbReference type="Proteomes" id="UP000035062"/>
    </source>
</evidence>
<evidence type="ECO:0000256" key="6">
    <source>
        <dbReference type="ARBA" id="ARBA00023136"/>
    </source>
</evidence>
<accession>I8UAS8</accession>
<feature type="transmembrane region" description="Helical" evidence="7">
    <location>
        <begin position="111"/>
        <end position="131"/>
    </location>
</feature>
<feature type="transmembrane region" description="Helical" evidence="7">
    <location>
        <begin position="143"/>
        <end position="160"/>
    </location>
</feature>
<evidence type="ECO:0000256" key="3">
    <source>
        <dbReference type="ARBA" id="ARBA00022475"/>
    </source>
</evidence>
<keyword evidence="4 7" id="KW-0812">Transmembrane</keyword>
<evidence type="ECO:0000256" key="1">
    <source>
        <dbReference type="ARBA" id="ARBA00004651"/>
    </source>
</evidence>
<feature type="transmembrane region" description="Helical" evidence="7">
    <location>
        <begin position="356"/>
        <end position="372"/>
    </location>
</feature>
<feature type="transmembrane region" description="Helical" evidence="7">
    <location>
        <begin position="76"/>
        <end position="99"/>
    </location>
</feature>
<keyword evidence="5 7" id="KW-1133">Transmembrane helix</keyword>
<dbReference type="PATRIC" id="fig|1195246.3.peg.153"/>
<dbReference type="PANTHER" id="PTHR30250:SF10">
    <property type="entry name" value="LIPOPOLYSACCHARIDE BIOSYNTHESIS PROTEIN WZXC"/>
    <property type="match status" value="1"/>
</dbReference>
<dbReference type="RefSeq" id="WP_008983130.1">
    <property type="nucleotide sequence ID" value="NZ_AKKU01000001.1"/>
</dbReference>
<feature type="transmembrane region" description="Helical" evidence="7">
    <location>
        <begin position="39"/>
        <end position="64"/>
    </location>
</feature>
<proteinExistence type="inferred from homology"/>
<dbReference type="EMBL" id="AKKU01000001">
    <property type="protein sequence ID" value="EIW90356.1"/>
    <property type="molecule type" value="Genomic_DNA"/>
</dbReference>
<dbReference type="GO" id="GO:0005886">
    <property type="term" value="C:plasma membrane"/>
    <property type="evidence" value="ECO:0007669"/>
    <property type="project" value="UniProtKB-SubCell"/>
</dbReference>
<organism evidence="8 9">
    <name type="scientific">Alishewanella agri BL06</name>
    <dbReference type="NCBI Taxonomy" id="1195246"/>
    <lineage>
        <taxon>Bacteria</taxon>
        <taxon>Pseudomonadati</taxon>
        <taxon>Pseudomonadota</taxon>
        <taxon>Gammaproteobacteria</taxon>
        <taxon>Alteromonadales</taxon>
        <taxon>Alteromonadaceae</taxon>
        <taxon>Alishewanella</taxon>
    </lineage>
</organism>
<dbReference type="eggNOG" id="COG2244">
    <property type="taxonomic scope" value="Bacteria"/>
</dbReference>
<name>I8UAS8_9ALTE</name>
<evidence type="ECO:0000256" key="7">
    <source>
        <dbReference type="SAM" id="Phobius"/>
    </source>
</evidence>
<keyword evidence="3" id="KW-1003">Cell membrane</keyword>
<dbReference type="Pfam" id="PF13440">
    <property type="entry name" value="Polysacc_synt_3"/>
    <property type="match status" value="1"/>
</dbReference>
<comment type="similarity">
    <text evidence="2">Belongs to the polysaccharide synthase family.</text>
</comment>
<feature type="transmembrane region" description="Helical" evidence="7">
    <location>
        <begin position="12"/>
        <end position="33"/>
    </location>
</feature>
<dbReference type="InterPro" id="IPR050833">
    <property type="entry name" value="Poly_Biosynth_Transport"/>
</dbReference>
<feature type="transmembrane region" description="Helical" evidence="7">
    <location>
        <begin position="440"/>
        <end position="457"/>
    </location>
</feature>
<dbReference type="PANTHER" id="PTHR30250">
    <property type="entry name" value="PST FAMILY PREDICTED COLANIC ACID TRANSPORTER"/>
    <property type="match status" value="1"/>
</dbReference>
<dbReference type="STRING" id="1195246.AGRI_00755"/>
<feature type="transmembrane region" description="Helical" evidence="7">
    <location>
        <begin position="408"/>
        <end position="428"/>
    </location>
</feature>
<dbReference type="Proteomes" id="UP000035062">
    <property type="component" value="Unassembled WGS sequence"/>
</dbReference>
<keyword evidence="9" id="KW-1185">Reference proteome</keyword>
<evidence type="ECO:0000256" key="4">
    <source>
        <dbReference type="ARBA" id="ARBA00022692"/>
    </source>
</evidence>